<dbReference type="InterPro" id="IPR005122">
    <property type="entry name" value="Uracil-DNA_glycosylase-like"/>
</dbReference>
<evidence type="ECO:0000259" key="1">
    <source>
        <dbReference type="SMART" id="SM00986"/>
    </source>
</evidence>
<evidence type="ECO:0000313" key="3">
    <source>
        <dbReference type="Proteomes" id="UP001499915"/>
    </source>
</evidence>
<sequence length="173" mass="19733">MNLAQSFEPVWQPECRVLVLGSSPGVASLQAQRYYAHPRNAFWPIMGRLFGFDPCLEYDQRLECLKSAGVALWDVAHLCERPGSLDANIRQHSVEPNDIDWLVRQLPDLQLIVFNGGTAERLYKRHFKSQHAVQRLLMPSTSPAHAALSLEQKAERWQKLLPFLYIHEPGSMA</sequence>
<evidence type="ECO:0000313" key="2">
    <source>
        <dbReference type="EMBL" id="GAA0689328.1"/>
    </source>
</evidence>
<dbReference type="Pfam" id="PF03167">
    <property type="entry name" value="UDG"/>
    <property type="match status" value="1"/>
</dbReference>
<proteinExistence type="predicted"/>
<keyword evidence="3" id="KW-1185">Reference proteome</keyword>
<feature type="domain" description="Uracil-DNA glycosylase-like" evidence="1">
    <location>
        <begin position="8"/>
        <end position="161"/>
    </location>
</feature>
<dbReference type="SUPFAM" id="SSF52141">
    <property type="entry name" value="Uracil-DNA glycosylase-like"/>
    <property type="match status" value="1"/>
</dbReference>
<organism evidence="2 3">
    <name type="scientific">Marinobacterium maritimum</name>
    <dbReference type="NCBI Taxonomy" id="500162"/>
    <lineage>
        <taxon>Bacteria</taxon>
        <taxon>Pseudomonadati</taxon>
        <taxon>Pseudomonadota</taxon>
        <taxon>Gammaproteobacteria</taxon>
        <taxon>Oceanospirillales</taxon>
        <taxon>Oceanospirillaceae</taxon>
        <taxon>Marinobacterium</taxon>
    </lineage>
</organism>
<comment type="caution">
    <text evidence="2">The sequence shown here is derived from an EMBL/GenBank/DDBJ whole genome shotgun (WGS) entry which is preliminary data.</text>
</comment>
<dbReference type="CDD" id="cd10032">
    <property type="entry name" value="UDG-F6_HDG"/>
    <property type="match status" value="1"/>
</dbReference>
<gene>
    <name evidence="2" type="ORF">GCM10009104_14700</name>
</gene>
<dbReference type="SMART" id="SM00986">
    <property type="entry name" value="UDG"/>
    <property type="match status" value="1"/>
</dbReference>
<reference evidence="2 3" key="1">
    <citation type="journal article" date="2019" name="Int. J. Syst. Evol. Microbiol.">
        <title>The Global Catalogue of Microorganisms (GCM) 10K type strain sequencing project: providing services to taxonomists for standard genome sequencing and annotation.</title>
        <authorList>
            <consortium name="The Broad Institute Genomics Platform"/>
            <consortium name="The Broad Institute Genome Sequencing Center for Infectious Disease"/>
            <person name="Wu L."/>
            <person name="Ma J."/>
        </authorList>
    </citation>
    <scope>NUCLEOTIDE SEQUENCE [LARGE SCALE GENOMIC DNA]</scope>
    <source>
        <strain evidence="2 3">JCM 15134</strain>
    </source>
</reference>
<dbReference type="Gene3D" id="3.40.470.10">
    <property type="entry name" value="Uracil-DNA glycosylase-like domain"/>
    <property type="match status" value="1"/>
</dbReference>
<dbReference type="RefSeq" id="WP_343804459.1">
    <property type="nucleotide sequence ID" value="NZ_BAAAET010000002.1"/>
</dbReference>
<dbReference type="InterPro" id="IPR026353">
    <property type="entry name" value="Hypoxan-DNA_Glyclase"/>
</dbReference>
<dbReference type="NCBIfam" id="TIGR04274">
    <property type="entry name" value="hypoxanDNAglyco"/>
    <property type="match status" value="1"/>
</dbReference>
<accession>A0ABN1I557</accession>
<dbReference type="SMART" id="SM00987">
    <property type="entry name" value="UreE_C"/>
    <property type="match status" value="1"/>
</dbReference>
<dbReference type="EMBL" id="BAAAET010000002">
    <property type="protein sequence ID" value="GAA0689328.1"/>
    <property type="molecule type" value="Genomic_DNA"/>
</dbReference>
<name>A0ABN1I557_9GAMM</name>
<dbReference type="InterPro" id="IPR036895">
    <property type="entry name" value="Uracil-DNA_glycosylase-like_sf"/>
</dbReference>
<protein>
    <submittedName>
        <fullName evidence="2">DNA-deoxyinosine glycosylase</fullName>
    </submittedName>
</protein>
<dbReference type="Proteomes" id="UP001499915">
    <property type="component" value="Unassembled WGS sequence"/>
</dbReference>